<keyword evidence="6" id="KW-0627">Porphyrin biosynthesis</keyword>
<comment type="pathway">
    <text evidence="1">Porphyrin-containing compound metabolism; siroheme biosynthesis; sirohydrochlorin from precorrin-2: step 1/1.</text>
</comment>
<dbReference type="UniPathway" id="UPA00262">
    <property type="reaction ID" value="UER00222"/>
</dbReference>
<dbReference type="InterPro" id="IPR019478">
    <property type="entry name" value="Sirohaem_synthase_dimer_dom"/>
</dbReference>
<dbReference type="InterPro" id="IPR000878">
    <property type="entry name" value="4pyrrol_Mease"/>
</dbReference>
<dbReference type="GO" id="GO:0004325">
    <property type="term" value="F:ferrochelatase activity"/>
    <property type="evidence" value="ECO:0007669"/>
    <property type="project" value="InterPro"/>
</dbReference>
<organism evidence="12 13">
    <name type="scientific">Aestuariispira insulae</name>
    <dbReference type="NCBI Taxonomy" id="1461337"/>
    <lineage>
        <taxon>Bacteria</taxon>
        <taxon>Pseudomonadati</taxon>
        <taxon>Pseudomonadota</taxon>
        <taxon>Alphaproteobacteria</taxon>
        <taxon>Rhodospirillales</taxon>
        <taxon>Kiloniellaceae</taxon>
        <taxon>Aestuariispira</taxon>
    </lineage>
</organism>
<keyword evidence="7" id="KW-0511">Multifunctional enzyme</keyword>
<feature type="domain" description="Sirohaem synthase dimerisation" evidence="10">
    <location>
        <begin position="150"/>
        <end position="206"/>
    </location>
</feature>
<evidence type="ECO:0000259" key="11">
    <source>
        <dbReference type="Pfam" id="PF14824"/>
    </source>
</evidence>
<dbReference type="EC" id="1.3.1.76" evidence="2"/>
<dbReference type="EMBL" id="QRDW01000005">
    <property type="protein sequence ID" value="RED49642.1"/>
    <property type="molecule type" value="Genomic_DNA"/>
</dbReference>
<proteinExistence type="predicted"/>
<evidence type="ECO:0000256" key="7">
    <source>
        <dbReference type="ARBA" id="ARBA00023268"/>
    </source>
</evidence>
<dbReference type="GO" id="GO:0043115">
    <property type="term" value="F:precorrin-2 dehydrogenase activity"/>
    <property type="evidence" value="ECO:0007669"/>
    <property type="project" value="UniProtKB-EC"/>
</dbReference>
<dbReference type="PANTHER" id="PTHR35330:SF1">
    <property type="entry name" value="SIROHEME BIOSYNTHESIS PROTEIN MET8"/>
    <property type="match status" value="1"/>
</dbReference>
<dbReference type="InterPro" id="IPR028161">
    <property type="entry name" value="Met8-like"/>
</dbReference>
<keyword evidence="12" id="KW-0808">Transferase</keyword>
<dbReference type="InterPro" id="IPR037115">
    <property type="entry name" value="Sirohaem_synt_dimer_dom_sf"/>
</dbReference>
<dbReference type="Gene3D" id="3.40.50.720">
    <property type="entry name" value="NAD(P)-binding Rossmann-like Domain"/>
    <property type="match status" value="1"/>
</dbReference>
<dbReference type="Pfam" id="PF13241">
    <property type="entry name" value="NAD_binding_7"/>
    <property type="match status" value="1"/>
</dbReference>
<dbReference type="Gene3D" id="3.40.1010.10">
    <property type="entry name" value="Cobalt-precorrin-4 Transmethylase, Domain 1"/>
    <property type="match status" value="1"/>
</dbReference>
<evidence type="ECO:0000259" key="9">
    <source>
        <dbReference type="Pfam" id="PF00590"/>
    </source>
</evidence>
<dbReference type="RefSeq" id="WP_115936902.1">
    <property type="nucleotide sequence ID" value="NZ_QRDW01000005.1"/>
</dbReference>
<evidence type="ECO:0000313" key="12">
    <source>
        <dbReference type="EMBL" id="RED49642.1"/>
    </source>
</evidence>
<evidence type="ECO:0000313" key="13">
    <source>
        <dbReference type="Proteomes" id="UP000256845"/>
    </source>
</evidence>
<sequence>MNHFPIFMALKDRLVLVVGGEELAARKIRLLHKAEAAICVVAPELCTELKEQVAIGKISWREQSFDNIALEGASLVFAATDHEEIDTRVAQAARDQGIPVNAVDRPAVSDFIMPAIVDRAPIVVAISSGGSAPVLARKVRAQIEAILPARLGELAVFADRFRSAVKAMFKTETEKRRFWEAFFKSPIAANVLDGNAGSATEHMLQAVNDPAFGQSQNGKVTFVGAGSGDPDLLTLKAVRALQDVDLIIYDREEDAGLLETARRDAERLYVGSDKLHQTLINRVMADAAKRGRKVVRLVGGDSLSRNRSVLEKSALEDRQVMVDIIPGIQTETQINKTMAAPAKQASA</sequence>
<comment type="catalytic activity">
    <reaction evidence="8">
        <text>precorrin-2 + NAD(+) = sirohydrochlorin + NADH + 2 H(+)</text>
        <dbReference type="Rhea" id="RHEA:15613"/>
        <dbReference type="ChEBI" id="CHEBI:15378"/>
        <dbReference type="ChEBI" id="CHEBI:57540"/>
        <dbReference type="ChEBI" id="CHEBI:57945"/>
        <dbReference type="ChEBI" id="CHEBI:58351"/>
        <dbReference type="ChEBI" id="CHEBI:58827"/>
        <dbReference type="EC" id="1.3.1.76"/>
    </reaction>
</comment>
<dbReference type="InterPro" id="IPR006367">
    <property type="entry name" value="Sirohaem_synthase_N"/>
</dbReference>
<keyword evidence="4" id="KW-0520">NAD</keyword>
<evidence type="ECO:0000256" key="2">
    <source>
        <dbReference type="ARBA" id="ARBA00012400"/>
    </source>
</evidence>
<feature type="domain" description="Tetrapyrrole methylase" evidence="9">
    <location>
        <begin position="219"/>
        <end position="332"/>
    </location>
</feature>
<comment type="caution">
    <text evidence="12">The sequence shown here is derived from an EMBL/GenBank/DDBJ whole genome shotgun (WGS) entry which is preliminary data.</text>
</comment>
<dbReference type="InterPro" id="IPR036291">
    <property type="entry name" value="NAD(P)-bd_dom_sf"/>
</dbReference>
<dbReference type="FunFam" id="3.30.160.110:FF:000001">
    <property type="entry name" value="Siroheme synthase"/>
    <property type="match status" value="1"/>
</dbReference>
<dbReference type="Pfam" id="PF10414">
    <property type="entry name" value="CysG_dimeriser"/>
    <property type="match status" value="1"/>
</dbReference>
<keyword evidence="13" id="KW-1185">Reference proteome</keyword>
<evidence type="ECO:0000256" key="4">
    <source>
        <dbReference type="ARBA" id="ARBA00023027"/>
    </source>
</evidence>
<dbReference type="Gene3D" id="1.10.8.210">
    <property type="entry name" value="Sirohaem synthase, dimerisation domain"/>
    <property type="match status" value="1"/>
</dbReference>
<protein>
    <recommendedName>
        <fullName evidence="2">precorrin-2 dehydrogenase</fullName>
        <ecNumber evidence="2">1.3.1.76</ecNumber>
    </recommendedName>
</protein>
<dbReference type="InterPro" id="IPR014777">
    <property type="entry name" value="4pyrrole_Mease_sub1"/>
</dbReference>
<keyword evidence="5" id="KW-0456">Lyase</keyword>
<evidence type="ECO:0000259" key="10">
    <source>
        <dbReference type="Pfam" id="PF10414"/>
    </source>
</evidence>
<evidence type="ECO:0000256" key="8">
    <source>
        <dbReference type="ARBA" id="ARBA00047561"/>
    </source>
</evidence>
<evidence type="ECO:0000256" key="3">
    <source>
        <dbReference type="ARBA" id="ARBA00023002"/>
    </source>
</evidence>
<dbReference type="PANTHER" id="PTHR35330">
    <property type="entry name" value="SIROHEME BIOSYNTHESIS PROTEIN MET8"/>
    <property type="match status" value="1"/>
</dbReference>
<dbReference type="Pfam" id="PF00590">
    <property type="entry name" value="TP_methylase"/>
    <property type="match status" value="1"/>
</dbReference>
<reference evidence="12 13" key="1">
    <citation type="submission" date="2018-07" db="EMBL/GenBank/DDBJ databases">
        <title>Genomic Encyclopedia of Type Strains, Phase III (KMG-III): the genomes of soil and plant-associated and newly described type strains.</title>
        <authorList>
            <person name="Whitman W."/>
        </authorList>
    </citation>
    <scope>NUCLEOTIDE SEQUENCE [LARGE SCALE GENOMIC DNA]</scope>
    <source>
        <strain evidence="12 13">CECT 8488</strain>
    </source>
</reference>
<dbReference type="InterPro" id="IPR028281">
    <property type="entry name" value="Sirohaem_synthase_central"/>
</dbReference>
<dbReference type="SUPFAM" id="SSF51735">
    <property type="entry name" value="NAD(P)-binding Rossmann-fold domains"/>
    <property type="match status" value="1"/>
</dbReference>
<evidence type="ECO:0000256" key="1">
    <source>
        <dbReference type="ARBA" id="ARBA00005010"/>
    </source>
</evidence>
<accession>A0A3D9HJE2</accession>
<dbReference type="GO" id="GO:0008168">
    <property type="term" value="F:methyltransferase activity"/>
    <property type="evidence" value="ECO:0007669"/>
    <property type="project" value="UniProtKB-KW"/>
</dbReference>
<dbReference type="NCBIfam" id="TIGR01470">
    <property type="entry name" value="cysG_Nterm"/>
    <property type="match status" value="1"/>
</dbReference>
<dbReference type="Proteomes" id="UP000256845">
    <property type="component" value="Unassembled WGS sequence"/>
</dbReference>
<keyword evidence="12" id="KW-0489">Methyltransferase</keyword>
<dbReference type="GO" id="GO:0032259">
    <property type="term" value="P:methylation"/>
    <property type="evidence" value="ECO:0007669"/>
    <property type="project" value="UniProtKB-KW"/>
</dbReference>
<gene>
    <name evidence="12" type="ORF">DFP90_10512</name>
</gene>
<dbReference type="GO" id="GO:0019354">
    <property type="term" value="P:siroheme biosynthetic process"/>
    <property type="evidence" value="ECO:0007669"/>
    <property type="project" value="UniProtKB-UniPathway"/>
</dbReference>
<dbReference type="AlphaFoldDB" id="A0A3D9HJE2"/>
<dbReference type="OrthoDB" id="9815856at2"/>
<dbReference type="Gene3D" id="3.30.160.110">
    <property type="entry name" value="Siroheme synthase, domain 2"/>
    <property type="match status" value="1"/>
</dbReference>
<dbReference type="InterPro" id="IPR035996">
    <property type="entry name" value="4pyrrol_Methylase_sf"/>
</dbReference>
<keyword evidence="3" id="KW-0560">Oxidoreductase</keyword>
<dbReference type="SUPFAM" id="SSF53790">
    <property type="entry name" value="Tetrapyrrole methylase"/>
    <property type="match status" value="1"/>
</dbReference>
<evidence type="ECO:0000256" key="5">
    <source>
        <dbReference type="ARBA" id="ARBA00023239"/>
    </source>
</evidence>
<feature type="domain" description="Siroheme synthase central" evidence="11">
    <location>
        <begin position="124"/>
        <end position="145"/>
    </location>
</feature>
<dbReference type="SUPFAM" id="SSF75615">
    <property type="entry name" value="Siroheme synthase middle domains-like"/>
    <property type="match status" value="1"/>
</dbReference>
<dbReference type="Pfam" id="PF14824">
    <property type="entry name" value="Sirohm_synth_M"/>
    <property type="match status" value="1"/>
</dbReference>
<name>A0A3D9HJE2_9PROT</name>
<evidence type="ECO:0000256" key="6">
    <source>
        <dbReference type="ARBA" id="ARBA00023244"/>
    </source>
</evidence>